<keyword evidence="1" id="KW-0732">Signal</keyword>
<accession>A0A8D8NWA1</accession>
<evidence type="ECO:0000313" key="2">
    <source>
        <dbReference type="EMBL" id="CAG6580117.1"/>
    </source>
</evidence>
<dbReference type="EMBL" id="HBUE01197459">
    <property type="protein sequence ID" value="CAG6528386.1"/>
    <property type="molecule type" value="Transcribed_RNA"/>
</dbReference>
<proteinExistence type="predicted"/>
<organism evidence="2">
    <name type="scientific">Culex pipiens</name>
    <name type="common">House mosquito</name>
    <dbReference type="NCBI Taxonomy" id="7175"/>
    <lineage>
        <taxon>Eukaryota</taxon>
        <taxon>Metazoa</taxon>
        <taxon>Ecdysozoa</taxon>
        <taxon>Arthropoda</taxon>
        <taxon>Hexapoda</taxon>
        <taxon>Insecta</taxon>
        <taxon>Pterygota</taxon>
        <taxon>Neoptera</taxon>
        <taxon>Endopterygota</taxon>
        <taxon>Diptera</taxon>
        <taxon>Nematocera</taxon>
        <taxon>Culicoidea</taxon>
        <taxon>Culicidae</taxon>
        <taxon>Culicinae</taxon>
        <taxon>Culicini</taxon>
        <taxon>Culex</taxon>
        <taxon>Culex</taxon>
    </lineage>
</organism>
<dbReference type="EMBL" id="HBUE01197461">
    <property type="protein sequence ID" value="CAG6528389.1"/>
    <property type="molecule type" value="Transcribed_RNA"/>
</dbReference>
<dbReference type="EMBL" id="HBUE01303488">
    <property type="protein sequence ID" value="CAG6580123.1"/>
    <property type="molecule type" value="Transcribed_RNA"/>
</dbReference>
<dbReference type="AlphaFoldDB" id="A0A8D8NWA1"/>
<dbReference type="EMBL" id="HBUE01303483">
    <property type="protein sequence ID" value="CAG6580115.1"/>
    <property type="molecule type" value="Transcribed_RNA"/>
</dbReference>
<protein>
    <submittedName>
        <fullName evidence="2">(northern house mosquito) hypothetical protein</fullName>
    </submittedName>
</protein>
<sequence length="127" mass="13962">MNFASVVRVCVVTLNLLWFFGMRCVSPAASTLEFSRVRFRSGSSFDTALACLRVRVGPQTRLAVFRRRPWRLELGEVNQTLLGRSLDGLPIGSFVRALRRSVPSCPASCPLRKLPLASADVFGSASC</sequence>
<feature type="chain" id="PRO_5036428449" evidence="1">
    <location>
        <begin position="25"/>
        <end position="127"/>
    </location>
</feature>
<dbReference type="EMBL" id="HBUE01197456">
    <property type="protein sequence ID" value="CAG6528381.1"/>
    <property type="molecule type" value="Transcribed_RNA"/>
</dbReference>
<feature type="signal peptide" evidence="1">
    <location>
        <begin position="1"/>
        <end position="24"/>
    </location>
</feature>
<dbReference type="EMBL" id="HBUE01197457">
    <property type="protein sequence ID" value="CAG6528383.1"/>
    <property type="molecule type" value="Transcribed_RNA"/>
</dbReference>
<name>A0A8D8NWA1_CULPI</name>
<reference evidence="2" key="1">
    <citation type="submission" date="2021-05" db="EMBL/GenBank/DDBJ databases">
        <authorList>
            <person name="Alioto T."/>
            <person name="Alioto T."/>
            <person name="Gomez Garrido J."/>
        </authorList>
    </citation>
    <scope>NUCLEOTIDE SEQUENCE</scope>
</reference>
<evidence type="ECO:0000256" key="1">
    <source>
        <dbReference type="SAM" id="SignalP"/>
    </source>
</evidence>
<dbReference type="EMBL" id="HBUE01303484">
    <property type="protein sequence ID" value="CAG6580117.1"/>
    <property type="molecule type" value="Transcribed_RNA"/>
</dbReference>
<dbReference type="EMBL" id="HBUE01303486">
    <property type="protein sequence ID" value="CAG6580120.1"/>
    <property type="molecule type" value="Transcribed_RNA"/>
</dbReference>